<feature type="domain" description="PDZ" evidence="2">
    <location>
        <begin position="50"/>
        <end position="142"/>
    </location>
</feature>
<feature type="compositionally biased region" description="Basic and acidic residues" evidence="1">
    <location>
        <begin position="779"/>
        <end position="796"/>
    </location>
</feature>
<feature type="region of interest" description="Disordered" evidence="1">
    <location>
        <begin position="1307"/>
        <end position="1409"/>
    </location>
</feature>
<protein>
    <submittedName>
        <fullName evidence="3">IL16_0 protein</fullName>
    </submittedName>
</protein>
<name>A0A0C9RA28_9HYME</name>
<feature type="region of interest" description="Disordered" evidence="1">
    <location>
        <begin position="758"/>
        <end position="796"/>
    </location>
</feature>
<dbReference type="SMART" id="SM00228">
    <property type="entry name" value="PDZ"/>
    <property type="match status" value="3"/>
</dbReference>
<dbReference type="Pfam" id="PF00595">
    <property type="entry name" value="PDZ"/>
    <property type="match status" value="3"/>
</dbReference>
<gene>
    <name evidence="3" type="primary">IL16_0</name>
    <name evidence="3" type="ORF">g.50876</name>
</gene>
<feature type="domain" description="PDZ" evidence="2">
    <location>
        <begin position="2049"/>
        <end position="2121"/>
    </location>
</feature>
<feature type="region of interest" description="Disordered" evidence="1">
    <location>
        <begin position="948"/>
        <end position="967"/>
    </location>
</feature>
<feature type="compositionally biased region" description="Basic and acidic residues" evidence="1">
    <location>
        <begin position="671"/>
        <end position="684"/>
    </location>
</feature>
<reference evidence="3" key="1">
    <citation type="submission" date="2015-01" db="EMBL/GenBank/DDBJ databases">
        <title>Transcriptome Assembly of Fopius arisanus.</title>
        <authorList>
            <person name="Geib S."/>
        </authorList>
    </citation>
    <scope>NUCLEOTIDE SEQUENCE</scope>
</reference>
<dbReference type="CDD" id="cd06762">
    <property type="entry name" value="PDZ6_PDZD2-PDZ3_hPro-IL-16-like"/>
    <property type="match status" value="1"/>
</dbReference>
<dbReference type="EMBL" id="GBYB01009862">
    <property type="protein sequence ID" value="JAG79629.1"/>
    <property type="molecule type" value="Transcribed_RNA"/>
</dbReference>
<evidence type="ECO:0000256" key="1">
    <source>
        <dbReference type="SAM" id="MobiDB-lite"/>
    </source>
</evidence>
<feature type="region of interest" description="Disordered" evidence="1">
    <location>
        <begin position="1440"/>
        <end position="1515"/>
    </location>
</feature>
<evidence type="ECO:0000313" key="3">
    <source>
        <dbReference type="EMBL" id="JAG79629.1"/>
    </source>
</evidence>
<feature type="compositionally biased region" description="Basic and acidic residues" evidence="1">
    <location>
        <begin position="1800"/>
        <end position="1816"/>
    </location>
</feature>
<dbReference type="SUPFAM" id="SSF50156">
    <property type="entry name" value="PDZ domain-like"/>
    <property type="match status" value="3"/>
</dbReference>
<dbReference type="PANTHER" id="PTHR11324:SF16">
    <property type="entry name" value="PDZ DOMAIN-CONTAINING PROTEIN 2"/>
    <property type="match status" value="1"/>
</dbReference>
<feature type="compositionally biased region" description="Pro residues" evidence="1">
    <location>
        <begin position="164"/>
        <end position="175"/>
    </location>
</feature>
<accession>A0A0C9RA28</accession>
<proteinExistence type="predicted"/>
<feature type="region of interest" description="Disordered" evidence="1">
    <location>
        <begin position="253"/>
        <end position="272"/>
    </location>
</feature>
<feature type="compositionally biased region" description="Basic and acidic residues" evidence="1">
    <location>
        <begin position="453"/>
        <end position="468"/>
    </location>
</feature>
<dbReference type="PANTHER" id="PTHR11324">
    <property type="entry name" value="IL16-RELATED"/>
    <property type="match status" value="1"/>
</dbReference>
<feature type="compositionally biased region" description="Basic and acidic residues" evidence="1">
    <location>
        <begin position="948"/>
        <end position="959"/>
    </location>
</feature>
<feature type="region of interest" description="Disordered" evidence="1">
    <location>
        <begin position="1074"/>
        <end position="1105"/>
    </location>
</feature>
<dbReference type="CDD" id="cd00136">
    <property type="entry name" value="PDZ_canonical"/>
    <property type="match status" value="1"/>
</dbReference>
<organism evidence="3">
    <name type="scientific">Fopius arisanus</name>
    <dbReference type="NCBI Taxonomy" id="64838"/>
    <lineage>
        <taxon>Eukaryota</taxon>
        <taxon>Metazoa</taxon>
        <taxon>Ecdysozoa</taxon>
        <taxon>Arthropoda</taxon>
        <taxon>Hexapoda</taxon>
        <taxon>Insecta</taxon>
        <taxon>Pterygota</taxon>
        <taxon>Neoptera</taxon>
        <taxon>Endopterygota</taxon>
        <taxon>Hymenoptera</taxon>
        <taxon>Apocrita</taxon>
        <taxon>Ichneumonoidea</taxon>
        <taxon>Braconidae</taxon>
        <taxon>Opiinae</taxon>
        <taxon>Fopius</taxon>
    </lineage>
</organism>
<feature type="domain" description="PDZ" evidence="2">
    <location>
        <begin position="1928"/>
        <end position="2013"/>
    </location>
</feature>
<dbReference type="InterPro" id="IPR036034">
    <property type="entry name" value="PDZ_sf"/>
</dbReference>
<feature type="compositionally biased region" description="Polar residues" evidence="1">
    <location>
        <begin position="211"/>
        <end position="223"/>
    </location>
</feature>
<dbReference type="InterPro" id="IPR001478">
    <property type="entry name" value="PDZ"/>
</dbReference>
<feature type="compositionally biased region" description="Low complexity" evidence="1">
    <location>
        <begin position="1489"/>
        <end position="1509"/>
    </location>
</feature>
<feature type="compositionally biased region" description="Basic and acidic residues" evidence="1">
    <location>
        <begin position="150"/>
        <end position="162"/>
    </location>
</feature>
<feature type="region of interest" description="Disordered" evidence="1">
    <location>
        <begin position="662"/>
        <end position="691"/>
    </location>
</feature>
<feature type="region of interest" description="Disordered" evidence="1">
    <location>
        <begin position="148"/>
        <end position="240"/>
    </location>
</feature>
<feature type="compositionally biased region" description="Low complexity" evidence="1">
    <location>
        <begin position="1345"/>
        <end position="1356"/>
    </location>
</feature>
<feature type="compositionally biased region" description="Low complexity" evidence="1">
    <location>
        <begin position="1379"/>
        <end position="1394"/>
    </location>
</feature>
<evidence type="ECO:0000259" key="2">
    <source>
        <dbReference type="PROSITE" id="PS50106"/>
    </source>
</evidence>
<feature type="region of interest" description="Disordered" evidence="1">
    <location>
        <begin position="1800"/>
        <end position="1836"/>
    </location>
</feature>
<feature type="compositionally biased region" description="Low complexity" evidence="1">
    <location>
        <begin position="254"/>
        <end position="272"/>
    </location>
</feature>
<dbReference type="Gene3D" id="2.30.42.10">
    <property type="match status" value="3"/>
</dbReference>
<dbReference type="PROSITE" id="PS50106">
    <property type="entry name" value="PDZ"/>
    <property type="match status" value="3"/>
</dbReference>
<sequence length="2139" mass="234113">MESKNGTDEFVTVVSVGTQPKIENFVTVLSIGTGRTEGSADGDEGQLDEEVEVYRLPGERLGFGLKFEGGNKTSERVRRLFVQSCAEHSPASRTKCSWGSLGEGDEILSIDGVPVTHMSRLDCVRHLKESQLVIKLLVRCRGALRPKVVSAERKSSPEKSKSPPELPALPPPVPPRKLRQARGSADGDANPSPVRKIKNGQGNALRGETKFSINHGNNSSPKATNHKSPEFTKSKQPTMQEPPEALVYLDARSQDGSSTHGSTSDDTGSSMSTVVDRTLTSDLFSTISTTSTALEQPNDTPNDSHCLLESFDHLDKDFCTPPGYLLKRLANSEAVTHVESRGEVGALVEKVTAVVAPNTVLIEETLTLQPPLSFQDAPLSYAHETSPGIFYTADLAADSTTHFRPICDDASMVESVNESPESPKKSTDILAPPLPLRNHINRIPVNQITRDSVSGDKPDPNETDKPIDDSLNLPPKPLPRKDSKFKRKRLPPPPPPPTAPRREAPPVPHRTSQISKSIVHEKPDVDDVTLLQISSLRKEQEKISSIVNEPIPPQLSEKKLEINGSITENISSIIDDPKSLETIPHKEDNNTLPTNKVLEIIEMKRVKAFLKTEHLPDEILNQSMAMENNDLQFIEETEISIFSSSRQKSIVESPVIFARKSPDFSSPEVWDEAREHQENDKFGESDDDDDETYASLSLIEDSKSLESLPIIITKELDDTDSSSESSEDNGDDYYWQSNLATIGEEEETPSLEYTPVNKEPEATSITAEPSEPSISHNNEITRERDDTESLKGESTKVVDKKLHKSAVNGRMDNCGGGQRLPPDGDEFPAAYQEFSASVQQYQYVVTPRTTTMITNGTINDTEKYKTSKASQVTETRITSQYIVTSKPDISLKQTDTLNKVNSHLEDSKRNPVTFTNTYTRDNKQRCVQGVVLTEKKIEIAGYYPKESKIDNETTGKDNLDSPPPLPLTGPPSYEKAMVHSRMANETCVNSRKFSLNGDLRSRDDKSEKSVRDKIAMFSKGSIESPLFPNNPAASIAVTSRRLSKYKSSEDFFVDDDNKCTTMQNDRYFSSCDLTDSAKSHSDLSISGGTERPPCPPTSSPPVESVGRVTTLSTKTSTKPMATLKSGLLTSSASLTDVKSVINPSRSNGGGLLLEEGKNIPALTRATSFSGGISYGELPPANGQVSRANSLASTFRRTEDMRRTSLNQLIEQRRKGISKLRGLVIPEKDAVPVDQPIIDLPEIKSRDSILVQQKVSIIDKWGSQGSLASNTSTQSMPIKTTTFKMPAPQILPKYSPAFKRKSLTVYGSSNVTSPSSQQTSPATTVTPTEPPKSLESICSPTRSDYSFEFVSSSVSPENIRNRPRTGQRKIRGDYDDSDNDSAVSSSQSSISRGFSPPTSPVPSDRSNLSSDRSYSIMMDTKNYLTSDGQFSKNEGYTVERNYLSSNGSSSGSSSASSSGSNSSHSDPRSPPPEPNVRFTGIPQRQMLKRSSSTETTCSTSSTLTSGSQASAESLSRRVLKPQSVEAINRKNILASARCRSGRDLNGSPLIQRKFSDDEEIPVAQRNGNYDKIPNGNCNSETTPKNIKIAYVEVIEDLVSNDEPTIVESPKYLPKRTGVGSSLALKKSPKPDIMQPSDDLKNWVRTEVEALLIEDSTCLEKVQALQTRIPRTQSSLTLDEANGIAPMGVKRMPSVEQIDSSCKKTIDSHSDDLLTTLTTKSRSRAPISFEDGAILRSKCQMSLEDILAGKAEPKRPEPHLIHSVSHRRLSVDSRDTNSIVKPRVMESEDKTFVSKIPTYGRSRGDAVDESNKLADRSRTSKIPMQRSLGRRSASVTDMKKALEKTDYSTNHQSQHGVQGIHHRCPSLDSSVEESIRPVGTENDAERFYGEQFGSISSLASSTSLISQQELALLVEEASLEEARGSHEVIVVLLHKENPSGSVGITLAGGVDCEVKEITVHRVLAHSIADRDGRVQRGDRILSINGRSTRGLSHRESLAVLKQPRSEVVLVVSRIRVEEAGNLRTRTESVETIVEGFESNGMEDTAWGPPTRVIIFKDGAGLGFSLEGGRDSPLGDRALVIKKIFTGGAAEKTGALTAGDQLLEVNGSDVTRLSRIEAWSLMKKLQDGEVNLLVRHPATKSS</sequence>
<feature type="compositionally biased region" description="Polar residues" evidence="1">
    <location>
        <begin position="763"/>
        <end position="778"/>
    </location>
</feature>
<feature type="compositionally biased region" description="Low complexity" evidence="1">
    <location>
        <begin position="1443"/>
        <end position="1463"/>
    </location>
</feature>
<feature type="compositionally biased region" description="Low complexity" evidence="1">
    <location>
        <begin position="1307"/>
        <end position="1326"/>
    </location>
</feature>
<feature type="region of interest" description="Disordered" evidence="1">
    <location>
        <begin position="414"/>
        <end position="520"/>
    </location>
</feature>